<keyword evidence="3" id="KW-1185">Reference proteome</keyword>
<dbReference type="Gene3D" id="3.40.630.30">
    <property type="match status" value="1"/>
</dbReference>
<dbReference type="KEGG" id="ccas:EIB73_14775"/>
<proteinExistence type="predicted"/>
<dbReference type="OrthoDB" id="9793389at2"/>
<dbReference type="Pfam" id="PF14542">
    <property type="entry name" value="Acetyltransf_CG"/>
    <property type="match status" value="1"/>
</dbReference>
<evidence type="ECO:0000259" key="1">
    <source>
        <dbReference type="PROSITE" id="PS51729"/>
    </source>
</evidence>
<dbReference type="InterPro" id="IPR016181">
    <property type="entry name" value="Acyl_CoA_acyltransferase"/>
</dbReference>
<dbReference type="GO" id="GO:0016740">
    <property type="term" value="F:transferase activity"/>
    <property type="evidence" value="ECO:0007669"/>
    <property type="project" value="UniProtKB-KW"/>
</dbReference>
<feature type="domain" description="N-acetyltransferase" evidence="1">
    <location>
        <begin position="7"/>
        <end position="94"/>
    </location>
</feature>
<evidence type="ECO:0000313" key="2">
    <source>
        <dbReference type="EMBL" id="AZI34363.1"/>
    </source>
</evidence>
<dbReference type="SUPFAM" id="SSF55729">
    <property type="entry name" value="Acyl-CoA N-acyltransferases (Nat)"/>
    <property type="match status" value="1"/>
</dbReference>
<dbReference type="Proteomes" id="UP000270185">
    <property type="component" value="Chromosome"/>
</dbReference>
<gene>
    <name evidence="2" type="ORF">EIB73_14775</name>
</gene>
<dbReference type="AlphaFoldDB" id="A0A3G8XP87"/>
<reference evidence="3" key="1">
    <citation type="submission" date="2018-11" db="EMBL/GenBank/DDBJ databases">
        <title>Proposal to divide the Flavobacteriaceae and reorganize its genera based on Amino Acid Identity values calculated from whole genome sequences.</title>
        <authorList>
            <person name="Nicholson A.C."/>
            <person name="Gulvik C.A."/>
            <person name="Whitney A.M."/>
            <person name="Humrighouse B.W."/>
            <person name="Bell M."/>
            <person name="Holmes B."/>
            <person name="Steigerwalt A.G."/>
            <person name="Villarma A."/>
            <person name="Sheth M."/>
            <person name="Batra D."/>
            <person name="Pryor J."/>
            <person name="Bernardet J.-F."/>
            <person name="Hugo C."/>
            <person name="Kampfer P."/>
            <person name="Newman J.D."/>
            <person name="McQuiston J.R."/>
        </authorList>
    </citation>
    <scope>NUCLEOTIDE SEQUENCE [LARGE SCALE GENOMIC DNA]</scope>
    <source>
        <strain evidence="3">G0081</strain>
    </source>
</reference>
<dbReference type="PANTHER" id="PTHR31435:SF10">
    <property type="entry name" value="BSR4717 PROTEIN"/>
    <property type="match status" value="1"/>
</dbReference>
<protein>
    <submittedName>
        <fullName evidence="2">N-acetyltransferase</fullName>
    </submittedName>
</protein>
<dbReference type="InterPro" id="IPR031165">
    <property type="entry name" value="GNAT_YJDJ"/>
</dbReference>
<evidence type="ECO:0000313" key="3">
    <source>
        <dbReference type="Proteomes" id="UP000270185"/>
    </source>
</evidence>
<dbReference type="EMBL" id="CP034159">
    <property type="protein sequence ID" value="AZI34363.1"/>
    <property type="molecule type" value="Genomic_DNA"/>
</dbReference>
<sequence length="94" mass="10780">MTELKHINNEKNGAFEIYYEGQKAGEMTYKWAGKDKFIIDHTEVDKAFGGKGLAKELVFAGVQYTRENGKKIVPLCPYAKETFEKNKELQDVLF</sequence>
<dbReference type="RefSeq" id="WP_125025999.1">
    <property type="nucleotide sequence ID" value="NZ_CP034159.1"/>
</dbReference>
<keyword evidence="2" id="KW-0808">Transferase</keyword>
<accession>A0A3G8XP87</accession>
<name>A0A3G8XP87_9FLAO</name>
<dbReference type="PANTHER" id="PTHR31435">
    <property type="entry name" value="PROTEIN NATD1"/>
    <property type="match status" value="1"/>
</dbReference>
<organism evidence="2 3">
    <name type="scientific">Kaistella carnis</name>
    <dbReference type="NCBI Taxonomy" id="1241979"/>
    <lineage>
        <taxon>Bacteria</taxon>
        <taxon>Pseudomonadati</taxon>
        <taxon>Bacteroidota</taxon>
        <taxon>Flavobacteriia</taxon>
        <taxon>Flavobacteriales</taxon>
        <taxon>Weeksellaceae</taxon>
        <taxon>Chryseobacterium group</taxon>
        <taxon>Kaistella</taxon>
    </lineage>
</organism>
<dbReference type="InterPro" id="IPR045057">
    <property type="entry name" value="Gcn5-rel_NAT"/>
</dbReference>
<dbReference type="PROSITE" id="PS51729">
    <property type="entry name" value="GNAT_YJDJ"/>
    <property type="match status" value="1"/>
</dbReference>